<dbReference type="EMBL" id="CAEZZG010000010">
    <property type="protein sequence ID" value="CAB4756494.1"/>
    <property type="molecule type" value="Genomic_DNA"/>
</dbReference>
<dbReference type="AlphaFoldDB" id="A0A6J6UBH9"/>
<accession>A0A6J6UBH9</accession>
<dbReference type="InterPro" id="IPR043129">
    <property type="entry name" value="ATPase_NBD"/>
</dbReference>
<evidence type="ECO:0000313" key="1">
    <source>
        <dbReference type="EMBL" id="CAB4756494.1"/>
    </source>
</evidence>
<gene>
    <name evidence="1" type="ORF">UFOPK2844_00791</name>
</gene>
<dbReference type="Gene3D" id="3.30.420.40">
    <property type="match status" value="2"/>
</dbReference>
<dbReference type="InterPro" id="IPR036390">
    <property type="entry name" value="WH_DNA-bd_sf"/>
</dbReference>
<name>A0A6J6UBH9_9ZZZZ</name>
<dbReference type="Gene3D" id="1.10.10.10">
    <property type="entry name" value="Winged helix-like DNA-binding domain superfamily/Winged helix DNA-binding domain"/>
    <property type="match status" value="1"/>
</dbReference>
<dbReference type="SUPFAM" id="SSF46785">
    <property type="entry name" value="Winged helix' DNA-binding domain"/>
    <property type="match status" value="1"/>
</dbReference>
<dbReference type="Pfam" id="PF00480">
    <property type="entry name" value="ROK"/>
    <property type="match status" value="1"/>
</dbReference>
<dbReference type="InterPro" id="IPR036388">
    <property type="entry name" value="WH-like_DNA-bd_sf"/>
</dbReference>
<organism evidence="1">
    <name type="scientific">freshwater metagenome</name>
    <dbReference type="NCBI Taxonomy" id="449393"/>
    <lineage>
        <taxon>unclassified sequences</taxon>
        <taxon>metagenomes</taxon>
        <taxon>ecological metagenomes</taxon>
    </lineage>
</organism>
<dbReference type="SUPFAM" id="SSF53067">
    <property type="entry name" value="Actin-like ATPase domain"/>
    <property type="match status" value="1"/>
</dbReference>
<proteinExistence type="predicted"/>
<reference evidence="1" key="1">
    <citation type="submission" date="2020-05" db="EMBL/GenBank/DDBJ databases">
        <authorList>
            <person name="Chiriac C."/>
            <person name="Salcher M."/>
            <person name="Ghai R."/>
            <person name="Kavagutti S V."/>
        </authorList>
    </citation>
    <scope>NUCLEOTIDE SEQUENCE</scope>
</reference>
<dbReference type="PANTHER" id="PTHR18964">
    <property type="entry name" value="ROK (REPRESSOR, ORF, KINASE) FAMILY"/>
    <property type="match status" value="1"/>
</dbReference>
<dbReference type="PANTHER" id="PTHR18964:SF170">
    <property type="entry name" value="SUGAR KINASE"/>
    <property type="match status" value="1"/>
</dbReference>
<protein>
    <submittedName>
        <fullName evidence="1">Unannotated protein</fullName>
    </submittedName>
</protein>
<dbReference type="InterPro" id="IPR000600">
    <property type="entry name" value="ROK"/>
</dbReference>
<sequence length="440" mass="47139">MRHIRGLLRVNRTRSLPILSSTFSEFLPAAFTRSSSGSPAGLRRLNVARVFETVRLNGPITRQSIGEISGLSKPTVNEALEILNNEKLISLNEAKTKSTTGRPGPKAQQITFNKDRKKIVAIDIGGSNIRLLVSDLDGNIIATLMQSTPLKNGRKAILAKVKELYDTALTENKIKVSDIGSIVAGSPGTIDPATGEITRSYNLPDWENFSLSDELSKVLKKQVNVENEAHLAIYGEHWRGGAKDLANAAAMSVGVGIGLGLLINGQVYRGFNGIAGEVGNLPLQIADEAKSPVNANFEFHASAVGLERNFEAVKNKEGAKEIIKLAGTSPVSAKTIYAAAAKGNKLATELVNQQLELLSRGIASVCCITNPEVFILEGGLAPALEPHLKTISKMVQKITLIAPKIVISELKDLATAYGALRRGIENVDRATLISILQETA</sequence>